<feature type="compositionally biased region" description="Basic and acidic residues" evidence="2">
    <location>
        <begin position="1182"/>
        <end position="1205"/>
    </location>
</feature>
<keyword evidence="1" id="KW-0175">Coiled coil</keyword>
<feature type="compositionally biased region" description="Basic and acidic residues" evidence="2">
    <location>
        <begin position="687"/>
        <end position="716"/>
    </location>
</feature>
<feature type="compositionally biased region" description="Polar residues" evidence="2">
    <location>
        <begin position="233"/>
        <end position="257"/>
    </location>
</feature>
<evidence type="ECO:0000256" key="1">
    <source>
        <dbReference type="SAM" id="Coils"/>
    </source>
</evidence>
<feature type="compositionally biased region" description="Basic and acidic residues" evidence="2">
    <location>
        <begin position="963"/>
        <end position="979"/>
    </location>
</feature>
<protein>
    <submittedName>
        <fullName evidence="3">Uncharacterized protein</fullName>
    </submittedName>
</protein>
<feature type="compositionally biased region" description="Basic and acidic residues" evidence="2">
    <location>
        <begin position="1456"/>
        <end position="1472"/>
    </location>
</feature>
<reference evidence="3 4" key="1">
    <citation type="submission" date="2024-10" db="EMBL/GenBank/DDBJ databases">
        <authorList>
            <person name="Kim D."/>
        </authorList>
    </citation>
    <scope>NUCLEOTIDE SEQUENCE [LARGE SCALE GENOMIC DNA]</scope>
    <source>
        <strain evidence="3">BH-2024</strain>
    </source>
</reference>
<dbReference type="PANTHER" id="PTHR23034">
    <property type="entry name" value="GLUTAMATE-RICH PROTEIN 3"/>
    <property type="match status" value="1"/>
</dbReference>
<feature type="compositionally biased region" description="Basic and acidic residues" evidence="2">
    <location>
        <begin position="871"/>
        <end position="887"/>
    </location>
</feature>
<feature type="compositionally biased region" description="Basic and acidic residues" evidence="2">
    <location>
        <begin position="1096"/>
        <end position="1119"/>
    </location>
</feature>
<feature type="compositionally biased region" description="Basic and acidic residues" evidence="2">
    <location>
        <begin position="1317"/>
        <end position="1341"/>
    </location>
</feature>
<name>A0ABD2LRQ1_9BILA</name>
<sequence>MGENLLESYNPLYDVHLRQYFALPHMQKHLRNLGLLDGSPVQQSNELQAGHLAMMDLMLRNRERVLQQLMDLQRKLDAAEKVELYRRIRSGITNADEAERHQQQQQHMSRSLSRPARSAIARLGERRGRRQSLSPEASELIKRVESDYRSDSAPFKNPKSIYNRLAASVYKYQYLHKLDDRTLRKYMLSLRKQLAKLERFREVSFGPHTMAKHPPQQLQQSWFFRRRSLPSLNSANANQSRTHTQQTNAGGQRSLKSGLSHKTRGGKSQSPLKFANAIDEPPLKVQRRTSNSRTRQRLPPLPKKRSFAASRTNTLPTSKTTERLPQATVTKPIRKTPPDPRRVPPPSTAQKKTPTDSRPGSKGSSTPVPVPKRPSASSGGILPAIGAAAAAAGAVHLVLDGKGKKTEEEEGEARESAAPSPSISLAASQTTTTNGGQPGGDSEWEEQRKSSAKTETPQGINGGTETRPTPELFLEQEIGKDEEKDNGTSEEKGMESTEEQQTKTPTEEEKRGEDKTEEQRTADFQRENAPSPEERDEAKQSTTEDKAFIGQTMQTHPAEDRAEDTYAESVDDPATFEEITAKTDEREDEANARSVDHNFEEVNAGSDHVGEEASPRSVDHHFEEVNVGSDHVGEEASPGSVDHHFEEVNAKTDEREDEASARSVDHHFEEVNVGSDHVGEEASPGSVDHHFEEVNAKTDEREDEANARSVDHHFEEVNVGSDHVGEEASPGSIDHHFEEVNDGSDHVGEEASPGSVDHHFEEVNDGSDHVGEEASPGSVDHHFEEVNDGSDHVGEEASPGSVDHHFEEVNDGSDHVGEEASPGSVDHHFEEVNDGSDHVGEEASPGSVDHHFEEVNDGSDHVGEEASPGSVDHHFEEVNDGSDHVGEEASPGSVDHHFEEVNDGSDHVGEEASPGSVDHHFEEVNDGSDHVGEEASPGSVDHNFEEVNAGSDHVGEEASPGSVDHRFEEVNDGSDHVGEEASPGSVDHHFEEVNDGSDHVGEEASPGSVDHNFEEVNAGSDHVGEEASPGSIDHHFEEVNAGSDEHGEGASARSVDHAGSDHVGEEASPGSVDHLFGTALSIDQQRFEDPDAGSQKFDHSWEHKSFEEDNDEQPKKLTFPDEYDQSDFLIENKSIGEQEKEIREEIGFNGQAENGEKPSFEEEKCPPEGCRLYRDDLVESEEVFRNEHDLGRKLSKTEDLSKKMEVNGNETAKDDEDSAETNIVKEDENWMEHKEEEKREEEKEDEREEEKEDEKGEEEERGEEKKEEKAEKESEAEEEEGTIDHYGEPRGNSQDEEAATNEASERPTRENGGIGELDQKIANESAHMGREGVARMEDLGRRPSHHSSAENGISPRQSDDGTRPATAEEIRQSFGEKIVANQLISQPHIQITSASEHGGSVEANLDSPKMQKGRGEVGEGERANEAQLEGRQKTEAQTETNNAEGHQQKQGNGTGKEADQAETRNGHSEAREGAFLGESEGSDEDDGSVIIRNQKRDEWTELEANSDGK</sequence>
<gene>
    <name evidence="3" type="ORF">niasHT_005165</name>
</gene>
<feature type="region of interest" description="Disordered" evidence="2">
    <location>
        <begin position="233"/>
        <end position="381"/>
    </location>
</feature>
<feature type="compositionally biased region" description="Basic and acidic residues" evidence="2">
    <location>
        <begin position="608"/>
        <end position="617"/>
    </location>
</feature>
<feature type="compositionally biased region" description="Basic and acidic residues" evidence="2">
    <location>
        <begin position="802"/>
        <end position="818"/>
    </location>
</feature>
<feature type="compositionally biased region" description="Basic and acidic residues" evidence="2">
    <location>
        <begin position="641"/>
        <end position="670"/>
    </location>
</feature>
<organism evidence="3 4">
    <name type="scientific">Heterodera trifolii</name>
    <dbReference type="NCBI Taxonomy" id="157864"/>
    <lineage>
        <taxon>Eukaryota</taxon>
        <taxon>Metazoa</taxon>
        <taxon>Ecdysozoa</taxon>
        <taxon>Nematoda</taxon>
        <taxon>Chromadorea</taxon>
        <taxon>Rhabditida</taxon>
        <taxon>Tylenchina</taxon>
        <taxon>Tylenchomorpha</taxon>
        <taxon>Tylenchoidea</taxon>
        <taxon>Heteroderidae</taxon>
        <taxon>Heteroderinae</taxon>
        <taxon>Heterodera</taxon>
    </lineage>
</organism>
<feature type="region of interest" description="Disordered" evidence="2">
    <location>
        <begin position="1143"/>
        <end position="1169"/>
    </location>
</feature>
<feature type="compositionally biased region" description="Basic and acidic residues" evidence="2">
    <location>
        <begin position="1032"/>
        <end position="1065"/>
    </location>
</feature>
<feature type="compositionally biased region" description="Basic and acidic residues" evidence="2">
    <location>
        <begin position="477"/>
        <end position="495"/>
    </location>
</feature>
<feature type="compositionally biased region" description="Basic and acidic residues" evidence="2">
    <location>
        <begin position="1413"/>
        <end position="1436"/>
    </location>
</feature>
<feature type="compositionally biased region" description="Basic and acidic residues" evidence="2">
    <location>
        <begin position="779"/>
        <end position="795"/>
    </location>
</feature>
<evidence type="ECO:0000256" key="2">
    <source>
        <dbReference type="SAM" id="MobiDB-lite"/>
    </source>
</evidence>
<keyword evidence="4" id="KW-1185">Reference proteome</keyword>
<feature type="coiled-coil region" evidence="1">
    <location>
        <begin position="55"/>
        <end position="82"/>
    </location>
</feature>
<feature type="compositionally biased region" description="Acidic residues" evidence="2">
    <location>
        <begin position="1242"/>
        <end position="1261"/>
    </location>
</feature>
<feature type="compositionally biased region" description="Acidic residues" evidence="2">
    <location>
        <begin position="565"/>
        <end position="575"/>
    </location>
</feature>
<feature type="region of interest" description="Disordered" evidence="2">
    <location>
        <begin position="630"/>
        <end position="1124"/>
    </location>
</feature>
<feature type="compositionally biased region" description="Basic and acidic residues" evidence="2">
    <location>
        <begin position="848"/>
        <end position="864"/>
    </location>
</feature>
<dbReference type="Proteomes" id="UP001620626">
    <property type="component" value="Unassembled WGS sequence"/>
</dbReference>
<feature type="compositionally biased region" description="Basic and acidic residues" evidence="2">
    <location>
        <begin position="894"/>
        <end position="910"/>
    </location>
</feature>
<feature type="compositionally biased region" description="Basic and acidic residues" evidence="2">
    <location>
        <begin position="1154"/>
        <end position="1169"/>
    </location>
</feature>
<feature type="region of interest" description="Disordered" evidence="2">
    <location>
        <begin position="95"/>
        <end position="116"/>
    </location>
</feature>
<feature type="compositionally biased region" description="Basic and acidic residues" evidence="2">
    <location>
        <begin position="733"/>
        <end position="749"/>
    </location>
</feature>
<feature type="compositionally biased region" description="Basic and acidic residues" evidence="2">
    <location>
        <begin position="1223"/>
        <end position="1241"/>
    </location>
</feature>
<feature type="compositionally biased region" description="Polar residues" evidence="2">
    <location>
        <begin position="1437"/>
        <end position="1451"/>
    </location>
</feature>
<feature type="compositionally biased region" description="Basic and acidic residues" evidence="2">
    <location>
        <begin position="986"/>
        <end position="1002"/>
    </location>
</feature>
<feature type="compositionally biased region" description="Basic and acidic residues" evidence="2">
    <location>
        <begin position="825"/>
        <end position="841"/>
    </location>
</feature>
<proteinExistence type="predicted"/>
<evidence type="ECO:0000313" key="4">
    <source>
        <dbReference type="Proteomes" id="UP001620626"/>
    </source>
</evidence>
<feature type="compositionally biased region" description="Basic and acidic residues" evidence="2">
    <location>
        <begin position="579"/>
        <end position="600"/>
    </location>
</feature>
<feature type="region of interest" description="Disordered" evidence="2">
    <location>
        <begin position="401"/>
        <end position="617"/>
    </location>
</feature>
<feature type="compositionally biased region" description="Polar residues" evidence="2">
    <location>
        <begin position="348"/>
        <end position="367"/>
    </location>
</feature>
<feature type="compositionally biased region" description="Basic and acidic residues" evidence="2">
    <location>
        <begin position="1262"/>
        <end position="1273"/>
    </location>
</feature>
<feature type="compositionally biased region" description="Low complexity" evidence="2">
    <location>
        <begin position="416"/>
        <end position="435"/>
    </location>
</feature>
<evidence type="ECO:0000313" key="3">
    <source>
        <dbReference type="EMBL" id="KAL3117922.1"/>
    </source>
</evidence>
<feature type="region of interest" description="Disordered" evidence="2">
    <location>
        <begin position="1182"/>
        <end position="1509"/>
    </location>
</feature>
<feature type="compositionally biased region" description="Basic and acidic residues" evidence="2">
    <location>
        <begin position="505"/>
        <end position="547"/>
    </location>
</feature>
<comment type="caution">
    <text evidence="3">The sequence shown here is derived from an EMBL/GenBank/DDBJ whole genome shotgun (WGS) entry which is preliminary data.</text>
</comment>
<feature type="compositionally biased region" description="Polar residues" evidence="2">
    <location>
        <begin position="453"/>
        <end position="467"/>
    </location>
</feature>
<accession>A0ABD2LRQ1</accession>
<feature type="compositionally biased region" description="Basic and acidic residues" evidence="2">
    <location>
        <begin position="917"/>
        <end position="933"/>
    </location>
</feature>
<feature type="compositionally biased region" description="Basic and acidic residues" evidence="2">
    <location>
        <begin position="756"/>
        <end position="772"/>
    </location>
</feature>
<feature type="compositionally biased region" description="Basic and acidic residues" evidence="2">
    <location>
        <begin position="1357"/>
        <end position="1371"/>
    </location>
</feature>
<feature type="compositionally biased region" description="Polar residues" evidence="2">
    <location>
        <begin position="309"/>
        <end position="319"/>
    </location>
</feature>
<dbReference type="InterPro" id="IPR027962">
    <property type="entry name" value="ERICH3"/>
</dbReference>
<dbReference type="PANTHER" id="PTHR23034:SF2">
    <property type="entry name" value="GLUTAMATE-RICH PROTEIN 3"/>
    <property type="match status" value="1"/>
</dbReference>
<dbReference type="EMBL" id="JBICBT010000300">
    <property type="protein sequence ID" value="KAL3117922.1"/>
    <property type="molecule type" value="Genomic_DNA"/>
</dbReference>
<feature type="compositionally biased region" description="Polar residues" evidence="2">
    <location>
        <begin position="1382"/>
        <end position="1395"/>
    </location>
</feature>